<dbReference type="EMBL" id="CP046640">
    <property type="protein sequence ID" value="QTL97034.1"/>
    <property type="molecule type" value="Genomic_DNA"/>
</dbReference>
<feature type="transmembrane region" description="Helical" evidence="1">
    <location>
        <begin position="21"/>
        <end position="40"/>
    </location>
</feature>
<proteinExistence type="predicted"/>
<gene>
    <name evidence="2" type="ORF">GM661_03095</name>
</gene>
<protein>
    <recommendedName>
        <fullName evidence="4">DUF624 domain-containing protein</fullName>
    </recommendedName>
</protein>
<organism evidence="2 3">
    <name type="scientific">Iocasia fonsfrigidae</name>
    <dbReference type="NCBI Taxonomy" id="2682810"/>
    <lineage>
        <taxon>Bacteria</taxon>
        <taxon>Bacillati</taxon>
        <taxon>Bacillota</taxon>
        <taxon>Clostridia</taxon>
        <taxon>Halanaerobiales</taxon>
        <taxon>Halanaerobiaceae</taxon>
        <taxon>Iocasia</taxon>
    </lineage>
</organism>
<dbReference type="Proteomes" id="UP000665020">
    <property type="component" value="Chromosome"/>
</dbReference>
<feature type="transmembrane region" description="Helical" evidence="1">
    <location>
        <begin position="123"/>
        <end position="145"/>
    </location>
</feature>
<dbReference type="KEGG" id="ifn:GM661_03095"/>
<accession>A0A8A7KFU6</accession>
<keyword evidence="1" id="KW-0472">Membrane</keyword>
<feature type="transmembrane region" description="Helical" evidence="1">
    <location>
        <begin position="91"/>
        <end position="111"/>
    </location>
</feature>
<feature type="transmembrane region" description="Helical" evidence="1">
    <location>
        <begin position="192"/>
        <end position="212"/>
    </location>
</feature>
<reference evidence="2" key="1">
    <citation type="submission" date="2019-12" db="EMBL/GenBank/DDBJ databases">
        <authorList>
            <person name="zhang j."/>
            <person name="sun C.M."/>
        </authorList>
    </citation>
    <scope>NUCLEOTIDE SEQUENCE</scope>
    <source>
        <strain evidence="2">NS-1</strain>
    </source>
</reference>
<evidence type="ECO:0008006" key="4">
    <source>
        <dbReference type="Google" id="ProtNLM"/>
    </source>
</evidence>
<feature type="transmembrane region" description="Helical" evidence="1">
    <location>
        <begin position="46"/>
        <end position="70"/>
    </location>
</feature>
<dbReference type="RefSeq" id="WP_230868697.1">
    <property type="nucleotide sequence ID" value="NZ_CP046640.1"/>
</dbReference>
<evidence type="ECO:0000313" key="3">
    <source>
        <dbReference type="Proteomes" id="UP000665020"/>
    </source>
</evidence>
<dbReference type="AlphaFoldDB" id="A0A8A7KFU6"/>
<evidence type="ECO:0000313" key="2">
    <source>
        <dbReference type="EMBL" id="QTL97034.1"/>
    </source>
</evidence>
<sequence length="220" mass="26535">MLVLTTIKNSFVQLYNYLFKLVFYNLVWVTIFILPFLILYPFERLWMFYLAAVYYLLVTGPFILSFLHIIRRIKAREDTRLREFFQGIKTYFSRGLLSFFFVVLIYFVLFFDLYYFSQRADNIFIMIISAITMYIIVFFTMFQFYFWGLSVYEEDRGFKELIKRVFLLTMANPFSTLFFLIAFLLLTMLMVLSVFAIPLLFLVLGGLLINNYTELTLEKY</sequence>
<keyword evidence="3" id="KW-1185">Reference proteome</keyword>
<feature type="transmembrane region" description="Helical" evidence="1">
    <location>
        <begin position="165"/>
        <end position="186"/>
    </location>
</feature>
<keyword evidence="1" id="KW-1133">Transmembrane helix</keyword>
<evidence type="ECO:0000256" key="1">
    <source>
        <dbReference type="SAM" id="Phobius"/>
    </source>
</evidence>
<name>A0A8A7KFU6_9FIRM</name>
<keyword evidence="1" id="KW-0812">Transmembrane</keyword>